<evidence type="ECO:0000256" key="1">
    <source>
        <dbReference type="ARBA" id="ARBA00000085"/>
    </source>
</evidence>
<evidence type="ECO:0000256" key="6">
    <source>
        <dbReference type="SAM" id="Phobius"/>
    </source>
</evidence>
<dbReference type="RefSeq" id="WP_107831217.1">
    <property type="nucleotide sequence ID" value="NZ_CP160205.1"/>
</dbReference>
<dbReference type="InterPro" id="IPR036890">
    <property type="entry name" value="HATPase_C_sf"/>
</dbReference>
<dbReference type="InterPro" id="IPR003661">
    <property type="entry name" value="HisK_dim/P_dom"/>
</dbReference>
<dbReference type="CDD" id="cd16922">
    <property type="entry name" value="HATPase_EvgS-ArcB-TorS-like"/>
    <property type="match status" value="1"/>
</dbReference>
<dbReference type="InterPro" id="IPR001789">
    <property type="entry name" value="Sig_transdc_resp-reg_receiver"/>
</dbReference>
<keyword evidence="6" id="KW-1133">Transmembrane helix</keyword>
<dbReference type="Gene3D" id="3.30.565.10">
    <property type="entry name" value="Histidine kinase-like ATPase, C-terminal domain"/>
    <property type="match status" value="1"/>
</dbReference>
<feature type="transmembrane region" description="Helical" evidence="6">
    <location>
        <begin position="316"/>
        <end position="333"/>
    </location>
</feature>
<keyword evidence="4" id="KW-0902">Two-component regulatory system</keyword>
<dbReference type="CDD" id="cd00082">
    <property type="entry name" value="HisKA"/>
    <property type="match status" value="1"/>
</dbReference>
<dbReference type="InterPro" id="IPR036097">
    <property type="entry name" value="HisK_dim/P_sf"/>
</dbReference>
<dbReference type="SUPFAM" id="SSF47384">
    <property type="entry name" value="Homodimeric domain of signal transducing histidine kinase"/>
    <property type="match status" value="1"/>
</dbReference>
<evidence type="ECO:0000256" key="3">
    <source>
        <dbReference type="ARBA" id="ARBA00022553"/>
    </source>
</evidence>
<evidence type="ECO:0000256" key="4">
    <source>
        <dbReference type="ARBA" id="ARBA00023012"/>
    </source>
</evidence>
<dbReference type="SMART" id="SM00387">
    <property type="entry name" value="HATPase_c"/>
    <property type="match status" value="1"/>
</dbReference>
<keyword evidence="6" id="KW-0812">Transmembrane</keyword>
<protein>
    <recommendedName>
        <fullName evidence="2">histidine kinase</fullName>
        <ecNumber evidence="2">2.7.13.3</ecNumber>
    </recommendedName>
</protein>
<sequence>MVYKFDKIPVLRYGLIVALIFILFSGALSLYLHYHRTQNLQQNISKIIAAGENSSLIDSCLFNMYSADNDSRLYALTGDKTYLKKFYREIGAVSSILERLKIRRLEDAGISADDLKNLVQIKASKTDDYVELRQLTDSLINTTAKIDSTLAYTKTKIPVPVVQTVKQTVSYDTVKTIQAAANPTVQQPRKGFLGRVFSVFSSKKNPQQSAIAADTPITAVVIKKDTVTQTTVKAKAIFTHIPKVARGYYRRLYNANNRLKRNEREIIIINNDLVTKMIAGLKQYKTTELAYARDSKVALAGNVTDVFKEYSTLSRFTLGSLVGLIVIVFYNIWKIFDNERQLLSYTEKTEQYATSKSKFMASMSHEIRTPLNSVIGFSEQLSMSELNPAQQEQVTAIRSSSRMLLDVVNEILDFSKYETGKMNFDNQSFMPYQALEEVFNSMVPSAAKKGILLKRNLMIDDDLCLVGDMLRFKQVVMNLMVNALKFTTIGEVFLQAVVKADGPNRVMVMIRVKDTGIGIAKHDLPLIFEEFSQVTDAQKVTHHKGTGLGLAICKKIVQLQGGKIKAISEVGRGSVFSFELPFHISMEGLVKPVQPMTDAELAEQVNGRHLLVVDDNQLNILLARTILKKWNITCDVAYNGHEAYELFVKNDYDLIATDIQMPVMDGLEFMALIRDYHNMMKADTPIIALTANVLKDDRDLYLRTGANDIVLKPFIERDLIEKIAGMLMQKQSHAGSELFRYG</sequence>
<dbReference type="EMBL" id="QAOQ01000010">
    <property type="protein sequence ID" value="PTQ92909.1"/>
    <property type="molecule type" value="Genomic_DNA"/>
</dbReference>
<keyword evidence="10" id="KW-1185">Reference proteome</keyword>
<dbReference type="Gene3D" id="3.40.50.2300">
    <property type="match status" value="1"/>
</dbReference>
<dbReference type="Pfam" id="PF00512">
    <property type="entry name" value="HisKA"/>
    <property type="match status" value="1"/>
</dbReference>
<dbReference type="PANTHER" id="PTHR45339">
    <property type="entry name" value="HYBRID SIGNAL TRANSDUCTION HISTIDINE KINASE J"/>
    <property type="match status" value="1"/>
</dbReference>
<proteinExistence type="predicted"/>
<dbReference type="InterPro" id="IPR004358">
    <property type="entry name" value="Sig_transdc_His_kin-like_C"/>
</dbReference>
<dbReference type="Gene3D" id="1.10.287.130">
    <property type="match status" value="1"/>
</dbReference>
<evidence type="ECO:0000256" key="2">
    <source>
        <dbReference type="ARBA" id="ARBA00012438"/>
    </source>
</evidence>
<dbReference type="SMART" id="SM00448">
    <property type="entry name" value="REC"/>
    <property type="match status" value="1"/>
</dbReference>
<dbReference type="GO" id="GO:0000155">
    <property type="term" value="F:phosphorelay sensor kinase activity"/>
    <property type="evidence" value="ECO:0007669"/>
    <property type="project" value="InterPro"/>
</dbReference>
<evidence type="ECO:0000259" key="8">
    <source>
        <dbReference type="PROSITE" id="PS50110"/>
    </source>
</evidence>
<feature type="domain" description="Response regulatory" evidence="8">
    <location>
        <begin position="609"/>
        <end position="727"/>
    </location>
</feature>
<keyword evidence="3 5" id="KW-0597">Phosphoprotein</keyword>
<accession>A0A2T5J503</accession>
<evidence type="ECO:0000313" key="9">
    <source>
        <dbReference type="EMBL" id="PTQ92909.1"/>
    </source>
</evidence>
<comment type="caution">
    <text evidence="9">The sequence shown here is derived from an EMBL/GenBank/DDBJ whole genome shotgun (WGS) entry which is preliminary data.</text>
</comment>
<dbReference type="CDD" id="cd17546">
    <property type="entry name" value="REC_hyHK_CKI1_RcsC-like"/>
    <property type="match status" value="1"/>
</dbReference>
<feature type="transmembrane region" description="Helical" evidence="6">
    <location>
        <begin position="12"/>
        <end position="32"/>
    </location>
</feature>
<dbReference type="SUPFAM" id="SSF52172">
    <property type="entry name" value="CheY-like"/>
    <property type="match status" value="1"/>
</dbReference>
<evidence type="ECO:0000256" key="5">
    <source>
        <dbReference type="PROSITE-ProRule" id="PRU00169"/>
    </source>
</evidence>
<dbReference type="OrthoDB" id="9811889at2"/>
<dbReference type="FunFam" id="3.30.565.10:FF:000010">
    <property type="entry name" value="Sensor histidine kinase RcsC"/>
    <property type="match status" value="1"/>
</dbReference>
<dbReference type="Proteomes" id="UP000244168">
    <property type="component" value="Unassembled WGS sequence"/>
</dbReference>
<evidence type="ECO:0000313" key="10">
    <source>
        <dbReference type="Proteomes" id="UP000244168"/>
    </source>
</evidence>
<reference evidence="9 10" key="1">
    <citation type="submission" date="2018-04" db="EMBL/GenBank/DDBJ databases">
        <title>Genomic Encyclopedia of Archaeal and Bacterial Type Strains, Phase II (KMG-II): from individual species to whole genera.</title>
        <authorList>
            <person name="Goeker M."/>
        </authorList>
    </citation>
    <scope>NUCLEOTIDE SEQUENCE [LARGE SCALE GENOMIC DNA]</scope>
    <source>
        <strain evidence="9 10">DSM 26809</strain>
    </source>
</reference>
<dbReference type="Pfam" id="PF00072">
    <property type="entry name" value="Response_reg"/>
    <property type="match status" value="1"/>
</dbReference>
<evidence type="ECO:0000259" key="7">
    <source>
        <dbReference type="PROSITE" id="PS50109"/>
    </source>
</evidence>
<name>A0A2T5J503_9SPHI</name>
<dbReference type="AlphaFoldDB" id="A0A2T5J503"/>
<comment type="catalytic activity">
    <reaction evidence="1">
        <text>ATP + protein L-histidine = ADP + protein N-phospho-L-histidine.</text>
        <dbReference type="EC" id="2.7.13.3"/>
    </reaction>
</comment>
<dbReference type="EC" id="2.7.13.3" evidence="2"/>
<dbReference type="InterPro" id="IPR003594">
    <property type="entry name" value="HATPase_dom"/>
</dbReference>
<dbReference type="PROSITE" id="PS50110">
    <property type="entry name" value="RESPONSE_REGULATORY"/>
    <property type="match status" value="1"/>
</dbReference>
<feature type="domain" description="Histidine kinase" evidence="7">
    <location>
        <begin position="362"/>
        <end position="584"/>
    </location>
</feature>
<feature type="modified residue" description="4-aspartylphosphate" evidence="5">
    <location>
        <position position="658"/>
    </location>
</feature>
<dbReference type="InterPro" id="IPR011006">
    <property type="entry name" value="CheY-like_superfamily"/>
</dbReference>
<organism evidence="9 10">
    <name type="scientific">Mucilaginibacter yixingensis</name>
    <dbReference type="NCBI Taxonomy" id="1295612"/>
    <lineage>
        <taxon>Bacteria</taxon>
        <taxon>Pseudomonadati</taxon>
        <taxon>Bacteroidota</taxon>
        <taxon>Sphingobacteriia</taxon>
        <taxon>Sphingobacteriales</taxon>
        <taxon>Sphingobacteriaceae</taxon>
        <taxon>Mucilaginibacter</taxon>
    </lineage>
</organism>
<dbReference type="PRINTS" id="PR00344">
    <property type="entry name" value="BCTRLSENSOR"/>
</dbReference>
<dbReference type="PROSITE" id="PS50109">
    <property type="entry name" value="HIS_KIN"/>
    <property type="match status" value="1"/>
</dbReference>
<gene>
    <name evidence="9" type="ORF">C8P68_11040</name>
</gene>
<dbReference type="InterPro" id="IPR005467">
    <property type="entry name" value="His_kinase_dom"/>
</dbReference>
<keyword evidence="6" id="KW-0472">Membrane</keyword>
<dbReference type="Pfam" id="PF02518">
    <property type="entry name" value="HATPase_c"/>
    <property type="match status" value="1"/>
</dbReference>
<dbReference type="PANTHER" id="PTHR45339:SF1">
    <property type="entry name" value="HYBRID SIGNAL TRANSDUCTION HISTIDINE KINASE J"/>
    <property type="match status" value="1"/>
</dbReference>
<dbReference type="SUPFAM" id="SSF55874">
    <property type="entry name" value="ATPase domain of HSP90 chaperone/DNA topoisomerase II/histidine kinase"/>
    <property type="match status" value="1"/>
</dbReference>
<dbReference type="SMART" id="SM00388">
    <property type="entry name" value="HisKA"/>
    <property type="match status" value="1"/>
</dbReference>